<comment type="caution">
    <text evidence="2">The sequence shown here is derived from an EMBL/GenBank/DDBJ whole genome shotgun (WGS) entry which is preliminary data.</text>
</comment>
<evidence type="ECO:0000313" key="3">
    <source>
        <dbReference type="Proteomes" id="UP000193689"/>
    </source>
</evidence>
<protein>
    <submittedName>
        <fullName evidence="2">Uncharacterized protein</fullName>
    </submittedName>
</protein>
<dbReference type="InParanoid" id="A0A1Y2EE07"/>
<dbReference type="Proteomes" id="UP000193689">
    <property type="component" value="Unassembled WGS sequence"/>
</dbReference>
<dbReference type="AlphaFoldDB" id="A0A1Y2EE07"/>
<proteinExistence type="predicted"/>
<feature type="region of interest" description="Disordered" evidence="1">
    <location>
        <begin position="38"/>
        <end position="58"/>
    </location>
</feature>
<evidence type="ECO:0000256" key="1">
    <source>
        <dbReference type="SAM" id="MobiDB-lite"/>
    </source>
</evidence>
<sequence>MRVICKRGAYCSSLPTGKNTSHLCELFVRGIDTSNEKLDATGQAHPDPSSRAGHVTGQRSTSKFFGIISRSSIALSRILAIHGESGGQGQDLNASQVSRTGFLSSTSAQRRGFEMLFFSDDWSRLRHDSRVDKRRKSCKGEKAHIELLRMLVSHVWLPDSQNDILKELTMPVNCGRSKPIVETWRIALGRARLAHTSAMHKRHFWLWICEPAGWATESSARANTVNLGGRDVLSFVSQSIGRCRYLSSGLPRMKHGWSDVRY</sequence>
<reference evidence="2 3" key="1">
    <citation type="submission" date="2016-07" db="EMBL/GenBank/DDBJ databases">
        <title>Pervasive Adenine N6-methylation of Active Genes in Fungi.</title>
        <authorList>
            <consortium name="DOE Joint Genome Institute"/>
            <person name="Mondo S.J."/>
            <person name="Dannebaum R.O."/>
            <person name="Kuo R.C."/>
            <person name="Labutti K."/>
            <person name="Haridas S."/>
            <person name="Kuo A."/>
            <person name="Salamov A."/>
            <person name="Ahrendt S.R."/>
            <person name="Lipzen A."/>
            <person name="Sullivan W."/>
            <person name="Andreopoulos W.B."/>
            <person name="Clum A."/>
            <person name="Lindquist E."/>
            <person name="Daum C."/>
            <person name="Ramamoorthy G.K."/>
            <person name="Gryganskyi A."/>
            <person name="Culley D."/>
            <person name="Magnuson J.K."/>
            <person name="James T.Y."/>
            <person name="O'Malley M.A."/>
            <person name="Stajich J.E."/>
            <person name="Spatafora J.W."/>
            <person name="Visel A."/>
            <person name="Grigoriev I.V."/>
        </authorList>
    </citation>
    <scope>NUCLEOTIDE SEQUENCE [LARGE SCALE GENOMIC DNA]</scope>
    <source>
        <strain evidence="2 3">CBS 129021</strain>
    </source>
</reference>
<organism evidence="2 3">
    <name type="scientific">Pseudomassariella vexata</name>
    <dbReference type="NCBI Taxonomy" id="1141098"/>
    <lineage>
        <taxon>Eukaryota</taxon>
        <taxon>Fungi</taxon>
        <taxon>Dikarya</taxon>
        <taxon>Ascomycota</taxon>
        <taxon>Pezizomycotina</taxon>
        <taxon>Sordariomycetes</taxon>
        <taxon>Xylariomycetidae</taxon>
        <taxon>Amphisphaeriales</taxon>
        <taxon>Pseudomassariaceae</taxon>
        <taxon>Pseudomassariella</taxon>
    </lineage>
</organism>
<evidence type="ECO:0000313" key="2">
    <source>
        <dbReference type="EMBL" id="ORY69544.1"/>
    </source>
</evidence>
<dbReference type="GeneID" id="63781926"/>
<dbReference type="EMBL" id="MCFJ01000002">
    <property type="protein sequence ID" value="ORY69544.1"/>
    <property type="molecule type" value="Genomic_DNA"/>
</dbReference>
<dbReference type="RefSeq" id="XP_040719494.1">
    <property type="nucleotide sequence ID" value="XM_040865714.1"/>
</dbReference>
<gene>
    <name evidence="2" type="ORF">BCR38DRAFT_87582</name>
</gene>
<keyword evidence="3" id="KW-1185">Reference proteome</keyword>
<accession>A0A1Y2EE07</accession>
<name>A0A1Y2EE07_9PEZI</name>